<keyword evidence="1" id="KW-0479">Metal-binding</keyword>
<evidence type="ECO:0000256" key="1">
    <source>
        <dbReference type="ARBA" id="ARBA00022723"/>
    </source>
</evidence>
<name>A0A662YLX7_ACIRT</name>
<gene>
    <name evidence="8" type="ORF">EOD39_14756</name>
</gene>
<dbReference type="CDD" id="cd00051">
    <property type="entry name" value="EFh"/>
    <property type="match status" value="1"/>
</dbReference>
<feature type="compositionally biased region" description="Basic and acidic residues" evidence="5">
    <location>
        <begin position="214"/>
        <end position="230"/>
    </location>
</feature>
<feature type="coiled-coil region" evidence="4">
    <location>
        <begin position="120"/>
        <end position="147"/>
    </location>
</feature>
<dbReference type="Gene3D" id="1.10.238.10">
    <property type="entry name" value="EF-hand"/>
    <property type="match status" value="2"/>
</dbReference>
<feature type="region of interest" description="Disordered" evidence="5">
    <location>
        <begin position="202"/>
        <end position="283"/>
    </location>
</feature>
<evidence type="ECO:0000256" key="6">
    <source>
        <dbReference type="SAM" id="Phobius"/>
    </source>
</evidence>
<feature type="compositionally biased region" description="Basic residues" evidence="5">
    <location>
        <begin position="203"/>
        <end position="213"/>
    </location>
</feature>
<dbReference type="SUPFAM" id="SSF47473">
    <property type="entry name" value="EF-hand"/>
    <property type="match status" value="1"/>
</dbReference>
<feature type="transmembrane region" description="Helical" evidence="6">
    <location>
        <begin position="76"/>
        <end position="98"/>
    </location>
</feature>
<keyword evidence="6" id="KW-0472">Membrane</keyword>
<feature type="region of interest" description="Disordered" evidence="5">
    <location>
        <begin position="28"/>
        <end position="49"/>
    </location>
</feature>
<keyword evidence="3" id="KW-0106">Calcium</keyword>
<dbReference type="Proteomes" id="UP000289886">
    <property type="component" value="Unassembled WGS sequence"/>
</dbReference>
<feature type="domain" description="EF-hand" evidence="7">
    <location>
        <begin position="544"/>
        <end position="579"/>
    </location>
</feature>
<keyword evidence="4" id="KW-0175">Coiled coil</keyword>
<proteinExistence type="predicted"/>
<evidence type="ECO:0000256" key="2">
    <source>
        <dbReference type="ARBA" id="ARBA00022737"/>
    </source>
</evidence>
<sequence>MFAFVIFPRMSGGGTKDARAFDAHQPRKVELGPGRGHHSSMNADGSKSQSFESMQQMRKVMEQEMKNEKYKANNKGFVFTLMPLYAVGVAVFAVYKFLKIKSQDEMGAVKRETSKGTRKPEDTENQLHELEQRLSQTEKMLNSILTQLDPLTNWVPELNFGKLEDSEDSDSYIPASKGYPCLAPPDSSSTVSWGTPFPTPYALHHHSQQKPFHKNTEANKKPLSWEEKTVPENLPAPSERYKQKYKQYESDLKESYRQHSQNVKEKSKTGTQLEHSPRNEAHTQAVEDDLTALDEKALQQQCYTSKPYSAQHSMRKLAAEDFAIERRKQAVVEQVMVDQLSRSVISDPEQNGTIREQNSLPGLGSAPLRFKNRTLHDTKVKTSSALTENLLSNKLRFDARILSRNGRDACRELIGFFFGFDKSLTVYEYRHFGKNRSNALPFIQKGAYSHQHGRRKGMQYQIRDFYVGANITFTTSGQNLPESIRKKPSFTIRITNVGEVPKSMLPATSTGKNQGPTKQELDDKNVFKAIQGMLKERLSKRGVRTLTGLGKYFRNKDSSGDGVLQKTELRQALKEFHLDLPDKDFESLWLILDQNCDGQVDYGEFKWAVIGEMSEYRKAFVRKAYMKLDPNKTGNIAVIDIKKFYCAKRHPKVLSDEMLLSVTAGDRVL</sequence>
<dbReference type="AlphaFoldDB" id="A0A662YLX7"/>
<dbReference type="PANTHER" id="PTHR34524:SF3">
    <property type="entry name" value="CALCYPHOSIN-2"/>
    <property type="match status" value="1"/>
</dbReference>
<accession>A0A662YLX7</accession>
<feature type="compositionally biased region" description="Polar residues" evidence="5">
    <location>
        <begin position="39"/>
        <end position="49"/>
    </location>
</feature>
<reference evidence="8 9" key="1">
    <citation type="submission" date="2019-01" db="EMBL/GenBank/DDBJ databases">
        <title>Draft Genome and Complete Hox-Cluster Characterization of the Sterlet Sturgeon (Acipenser ruthenus).</title>
        <authorList>
            <person name="Wei Q."/>
        </authorList>
    </citation>
    <scope>NUCLEOTIDE SEQUENCE [LARGE SCALE GENOMIC DNA]</scope>
    <source>
        <strain evidence="8">WHYD16114868_AA</strain>
        <tissue evidence="8">Blood</tissue>
    </source>
</reference>
<dbReference type="InterPro" id="IPR032763">
    <property type="entry name" value="RIC3_N"/>
</dbReference>
<dbReference type="InterPro" id="IPR002048">
    <property type="entry name" value="EF_hand_dom"/>
</dbReference>
<protein>
    <submittedName>
        <fullName evidence="8">Calcyphosin-2</fullName>
    </submittedName>
</protein>
<evidence type="ECO:0000313" key="8">
    <source>
        <dbReference type="EMBL" id="RXM97175.1"/>
    </source>
</evidence>
<evidence type="ECO:0000313" key="9">
    <source>
        <dbReference type="Proteomes" id="UP000289886"/>
    </source>
</evidence>
<dbReference type="InterPro" id="IPR011992">
    <property type="entry name" value="EF-hand-dom_pair"/>
</dbReference>
<dbReference type="InterPro" id="IPR051581">
    <property type="entry name" value="Ca-bind"/>
</dbReference>
<keyword evidence="6" id="KW-1133">Transmembrane helix</keyword>
<dbReference type="EMBL" id="SCEB01001222">
    <property type="protein sequence ID" value="RXM97175.1"/>
    <property type="molecule type" value="Genomic_DNA"/>
</dbReference>
<keyword evidence="2" id="KW-0677">Repeat</keyword>
<dbReference type="PROSITE" id="PS00018">
    <property type="entry name" value="EF_HAND_1"/>
    <property type="match status" value="3"/>
</dbReference>
<dbReference type="PROSITE" id="PS50222">
    <property type="entry name" value="EF_HAND_2"/>
    <property type="match status" value="2"/>
</dbReference>
<keyword evidence="9" id="KW-1185">Reference proteome</keyword>
<dbReference type="GO" id="GO:0005509">
    <property type="term" value="F:calcium ion binding"/>
    <property type="evidence" value="ECO:0007669"/>
    <property type="project" value="InterPro"/>
</dbReference>
<dbReference type="Pfam" id="PF15361">
    <property type="entry name" value="RIC3"/>
    <property type="match status" value="1"/>
</dbReference>
<evidence type="ECO:0000256" key="4">
    <source>
        <dbReference type="SAM" id="Coils"/>
    </source>
</evidence>
<comment type="caution">
    <text evidence="8">The sequence shown here is derived from an EMBL/GenBank/DDBJ whole genome shotgun (WGS) entry which is preliminary data.</text>
</comment>
<evidence type="ECO:0000259" key="7">
    <source>
        <dbReference type="PROSITE" id="PS50222"/>
    </source>
</evidence>
<feature type="compositionally biased region" description="Basic and acidic residues" evidence="5">
    <location>
        <begin position="239"/>
        <end position="268"/>
    </location>
</feature>
<evidence type="ECO:0000256" key="5">
    <source>
        <dbReference type="SAM" id="MobiDB-lite"/>
    </source>
</evidence>
<dbReference type="SMART" id="SM00054">
    <property type="entry name" value="EFh"/>
    <property type="match status" value="2"/>
</dbReference>
<evidence type="ECO:0000256" key="3">
    <source>
        <dbReference type="ARBA" id="ARBA00022837"/>
    </source>
</evidence>
<keyword evidence="6" id="KW-0812">Transmembrane</keyword>
<feature type="domain" description="EF-hand" evidence="7">
    <location>
        <begin position="580"/>
        <end position="615"/>
    </location>
</feature>
<dbReference type="PANTHER" id="PTHR34524">
    <property type="entry name" value="CALCYPHOSIN"/>
    <property type="match status" value="1"/>
</dbReference>
<dbReference type="InterPro" id="IPR018247">
    <property type="entry name" value="EF_Hand_1_Ca_BS"/>
</dbReference>
<dbReference type="Pfam" id="PF13499">
    <property type="entry name" value="EF-hand_7"/>
    <property type="match status" value="1"/>
</dbReference>
<organism evidence="8 9">
    <name type="scientific">Acipenser ruthenus</name>
    <name type="common">Sterlet sturgeon</name>
    <dbReference type="NCBI Taxonomy" id="7906"/>
    <lineage>
        <taxon>Eukaryota</taxon>
        <taxon>Metazoa</taxon>
        <taxon>Chordata</taxon>
        <taxon>Craniata</taxon>
        <taxon>Vertebrata</taxon>
        <taxon>Euteleostomi</taxon>
        <taxon>Actinopterygii</taxon>
        <taxon>Chondrostei</taxon>
        <taxon>Acipenseriformes</taxon>
        <taxon>Acipenseridae</taxon>
        <taxon>Acipenser</taxon>
    </lineage>
</organism>